<dbReference type="AlphaFoldDB" id="K2AD67"/>
<organism evidence="1">
    <name type="scientific">uncultured bacterium</name>
    <name type="common">gcode 4</name>
    <dbReference type="NCBI Taxonomy" id="1234023"/>
    <lineage>
        <taxon>Bacteria</taxon>
        <taxon>environmental samples</taxon>
    </lineage>
</organism>
<name>K2AD67_9BACT</name>
<gene>
    <name evidence="1" type="ORF">ACD_49C00070G0014</name>
</gene>
<comment type="caution">
    <text evidence="1">The sequence shown here is derived from an EMBL/GenBank/DDBJ whole genome shotgun (WGS) entry which is preliminary data.</text>
</comment>
<protein>
    <submittedName>
        <fullName evidence="1">Uncharacterized protein</fullName>
    </submittedName>
</protein>
<proteinExistence type="predicted"/>
<evidence type="ECO:0000313" key="1">
    <source>
        <dbReference type="EMBL" id="EKD65990.1"/>
    </source>
</evidence>
<reference evidence="1" key="1">
    <citation type="journal article" date="2012" name="Science">
        <title>Fermentation, hydrogen, and sulfur metabolism in multiple uncultivated bacterial phyla.</title>
        <authorList>
            <person name="Wrighton K.C."/>
            <person name="Thomas B.C."/>
            <person name="Sharon I."/>
            <person name="Miller C.S."/>
            <person name="Castelle C.J."/>
            <person name="VerBerkmoes N.C."/>
            <person name="Wilkins M.J."/>
            <person name="Hettich R.L."/>
            <person name="Lipton M.S."/>
            <person name="Williams K.H."/>
            <person name="Long P.E."/>
            <person name="Banfield J.F."/>
        </authorList>
    </citation>
    <scope>NUCLEOTIDE SEQUENCE [LARGE SCALE GENOMIC DNA]</scope>
</reference>
<accession>K2AD67</accession>
<sequence>MIIITRSFGKELSHFSPNIKSELVSLISKHDVWLSRNFILLKKEENLFIFKGYLDGKRVRVTIGKTQKGNYIPLEILKKESKAGYNIRDDYDASNIIDRTNREIIEDKYETLSLLV</sequence>
<dbReference type="EMBL" id="AMFJ01021656">
    <property type="protein sequence ID" value="EKD65990.1"/>
    <property type="molecule type" value="Genomic_DNA"/>
</dbReference>